<dbReference type="AlphaFoldDB" id="A0A845RHG6"/>
<evidence type="ECO:0000256" key="1">
    <source>
        <dbReference type="ARBA" id="ARBA00000142"/>
    </source>
</evidence>
<comment type="catalytic activity">
    <reaction evidence="1 7">
        <text>guanosine(46) in tRNA + S-adenosyl-L-methionine = N(7)-methylguanosine(46) in tRNA + S-adenosyl-L-homocysteine</text>
        <dbReference type="Rhea" id="RHEA:42708"/>
        <dbReference type="Rhea" id="RHEA-COMP:10188"/>
        <dbReference type="Rhea" id="RHEA-COMP:10189"/>
        <dbReference type="ChEBI" id="CHEBI:57856"/>
        <dbReference type="ChEBI" id="CHEBI:59789"/>
        <dbReference type="ChEBI" id="CHEBI:74269"/>
        <dbReference type="ChEBI" id="CHEBI:74480"/>
        <dbReference type="EC" id="2.1.1.33"/>
    </reaction>
</comment>
<evidence type="ECO:0000256" key="5">
    <source>
        <dbReference type="ARBA" id="ARBA00022691"/>
    </source>
</evidence>
<dbReference type="Gene3D" id="3.40.50.150">
    <property type="entry name" value="Vaccinia Virus protein VP39"/>
    <property type="match status" value="1"/>
</dbReference>
<feature type="binding site" evidence="7">
    <location>
        <position position="155"/>
    </location>
    <ligand>
        <name>substrate</name>
    </ligand>
</feature>
<accession>A0A845RHG6</accession>
<comment type="caution">
    <text evidence="7">Lacks conserved residue(s) required for the propagation of feature annotation.</text>
</comment>
<dbReference type="InterPro" id="IPR029063">
    <property type="entry name" value="SAM-dependent_MTases_sf"/>
</dbReference>
<evidence type="ECO:0000256" key="4">
    <source>
        <dbReference type="ARBA" id="ARBA00022679"/>
    </source>
</evidence>
<dbReference type="PANTHER" id="PTHR23417">
    <property type="entry name" value="3-DEOXY-D-MANNO-OCTULOSONIC-ACID TRANSFERASE/TRNA GUANINE-N 7 - -METHYLTRANSFERASE"/>
    <property type="match status" value="1"/>
</dbReference>
<dbReference type="UniPathway" id="UPA00989"/>
<dbReference type="PROSITE" id="PS51625">
    <property type="entry name" value="SAM_MT_TRMB"/>
    <property type="match status" value="1"/>
</dbReference>
<dbReference type="CDD" id="cd02440">
    <property type="entry name" value="AdoMet_MTases"/>
    <property type="match status" value="1"/>
</dbReference>
<comment type="function">
    <text evidence="2 7">Catalyzes the formation of N(7)-methylguanine at position 46 (m7G46) in tRNA.</text>
</comment>
<keyword evidence="3 7" id="KW-0489">Methyltransferase</keyword>
<comment type="caution">
    <text evidence="8">The sequence shown here is derived from an EMBL/GenBank/DDBJ whole genome shotgun (WGS) entry which is preliminary data.</text>
</comment>
<feature type="binding site" evidence="7">
    <location>
        <begin position="192"/>
        <end position="195"/>
    </location>
    <ligand>
        <name>substrate</name>
    </ligand>
</feature>
<comment type="similarity">
    <text evidence="7">Belongs to the class I-like SAM-binding methyltransferase superfamily. TrmB family.</text>
</comment>
<feature type="binding site" evidence="7">
    <location>
        <position position="70"/>
    </location>
    <ligand>
        <name>S-adenosyl-L-methionine</name>
        <dbReference type="ChEBI" id="CHEBI:59789"/>
    </ligand>
</feature>
<evidence type="ECO:0000256" key="7">
    <source>
        <dbReference type="HAMAP-Rule" id="MF_01057"/>
    </source>
</evidence>
<comment type="pathway">
    <text evidence="7">tRNA modification; N(7)-methylguanine-tRNA biosynthesis.</text>
</comment>
<feature type="binding site" evidence="7">
    <location>
        <position position="123"/>
    </location>
    <ligand>
        <name>substrate</name>
    </ligand>
</feature>
<proteinExistence type="inferred from homology"/>
<reference evidence="8 9" key="1">
    <citation type="submission" date="2018-08" db="EMBL/GenBank/DDBJ databases">
        <title>Murine metabolic-syndrome-specific gut microbial biobank.</title>
        <authorList>
            <person name="Liu C."/>
        </authorList>
    </citation>
    <scope>NUCLEOTIDE SEQUENCE [LARGE SCALE GENOMIC DNA]</scope>
    <source>
        <strain evidence="8 9">X69</strain>
    </source>
</reference>
<dbReference type="EMBL" id="QXWZ01000013">
    <property type="protein sequence ID" value="NBI78897.1"/>
    <property type="molecule type" value="Genomic_DNA"/>
</dbReference>
<gene>
    <name evidence="7 8" type="primary">trmB</name>
    <name evidence="8" type="ORF">D3Z39_08450</name>
</gene>
<dbReference type="NCBIfam" id="TIGR00091">
    <property type="entry name" value="tRNA (guanosine(46)-N7)-methyltransferase TrmB"/>
    <property type="match status" value="1"/>
</dbReference>
<evidence type="ECO:0000256" key="6">
    <source>
        <dbReference type="ARBA" id="ARBA00022694"/>
    </source>
</evidence>
<dbReference type="NCBIfam" id="NF001080">
    <property type="entry name" value="PRK00121.2-2"/>
    <property type="match status" value="1"/>
</dbReference>
<organism evidence="8 9">
    <name type="scientific">Anaerotruncus colihominis</name>
    <dbReference type="NCBI Taxonomy" id="169435"/>
    <lineage>
        <taxon>Bacteria</taxon>
        <taxon>Bacillati</taxon>
        <taxon>Bacillota</taxon>
        <taxon>Clostridia</taxon>
        <taxon>Eubacteriales</taxon>
        <taxon>Oscillospiraceae</taxon>
        <taxon>Anaerotruncus</taxon>
    </lineage>
</organism>
<sequence length="237" mass="27806">MRPRKKHNLAPRLAACEAITILEPESEKGHIRERFADPSLPLHVELGCGKGLFIRTLAARHPECNFIAIEREPNVMVTAMEQALPAQLPNLLFILGDADRLPGIFEPGELSRIYINFCDPWHKRRQYKKRLTWRGRLEMYKTLLAPNGEIWFKTDNYMLYHFSTFEFDACMDRYFSTGDLHHSEYAADNIMTEYETYFSNLGQPIYSIRARFFKKKLGKKLPGLFEKRPQRKTFPLF</sequence>
<dbReference type="HAMAP" id="MF_01057">
    <property type="entry name" value="tRNA_methyltr_TrmB"/>
    <property type="match status" value="1"/>
</dbReference>
<dbReference type="Pfam" id="PF02390">
    <property type="entry name" value="Methyltransf_4"/>
    <property type="match status" value="1"/>
</dbReference>
<evidence type="ECO:0000256" key="2">
    <source>
        <dbReference type="ARBA" id="ARBA00003015"/>
    </source>
</evidence>
<dbReference type="InterPro" id="IPR003358">
    <property type="entry name" value="tRNA_(Gua-N-7)_MeTrfase_Trmb"/>
</dbReference>
<protein>
    <recommendedName>
        <fullName evidence="7">tRNA (guanine-N(7)-)-methyltransferase</fullName>
        <ecNumber evidence="7">2.1.1.33</ecNumber>
    </recommendedName>
    <alternativeName>
        <fullName evidence="7">tRNA (guanine(46)-N(7))-methyltransferase</fullName>
    </alternativeName>
    <alternativeName>
        <fullName evidence="7">tRNA(m7G46)-methyltransferase</fullName>
    </alternativeName>
</protein>
<dbReference type="SUPFAM" id="SSF53335">
    <property type="entry name" value="S-adenosyl-L-methionine-dependent methyltransferases"/>
    <property type="match status" value="1"/>
</dbReference>
<evidence type="ECO:0000256" key="3">
    <source>
        <dbReference type="ARBA" id="ARBA00022603"/>
    </source>
</evidence>
<keyword evidence="5 7" id="KW-0949">S-adenosyl-L-methionine</keyword>
<dbReference type="Proteomes" id="UP000446348">
    <property type="component" value="Unassembled WGS sequence"/>
</dbReference>
<evidence type="ECO:0000313" key="9">
    <source>
        <dbReference type="Proteomes" id="UP000446348"/>
    </source>
</evidence>
<dbReference type="GO" id="GO:0008176">
    <property type="term" value="F:tRNA (guanine(46)-N7)-methyltransferase activity"/>
    <property type="evidence" value="ECO:0007669"/>
    <property type="project" value="UniProtKB-UniRule"/>
</dbReference>
<dbReference type="PANTHER" id="PTHR23417:SF14">
    <property type="entry name" value="PENTACOTRIPEPTIDE-REPEAT REGION OF PRORP DOMAIN-CONTAINING PROTEIN"/>
    <property type="match status" value="1"/>
</dbReference>
<keyword evidence="6 7" id="KW-0819">tRNA processing</keyword>
<keyword evidence="4 7" id="KW-0808">Transferase</keyword>
<dbReference type="InterPro" id="IPR055361">
    <property type="entry name" value="tRNA_methyltr_TrmB_bact"/>
</dbReference>
<feature type="binding site" evidence="7">
    <location>
        <position position="45"/>
    </location>
    <ligand>
        <name>S-adenosyl-L-methionine</name>
        <dbReference type="ChEBI" id="CHEBI:59789"/>
    </ligand>
</feature>
<dbReference type="OrthoDB" id="9802090at2"/>
<feature type="binding site" evidence="7">
    <location>
        <position position="119"/>
    </location>
    <ligand>
        <name>S-adenosyl-L-methionine</name>
        <dbReference type="ChEBI" id="CHEBI:59789"/>
    </ligand>
</feature>
<feature type="binding site" evidence="7">
    <location>
        <position position="97"/>
    </location>
    <ligand>
        <name>S-adenosyl-L-methionine</name>
        <dbReference type="ChEBI" id="CHEBI:59789"/>
    </ligand>
</feature>
<dbReference type="EC" id="2.1.1.33" evidence="7"/>
<dbReference type="GO" id="GO:0043527">
    <property type="term" value="C:tRNA methyltransferase complex"/>
    <property type="evidence" value="ECO:0007669"/>
    <property type="project" value="TreeGrafter"/>
</dbReference>
<name>A0A845RHG6_9FIRM</name>
<evidence type="ECO:0000313" key="8">
    <source>
        <dbReference type="EMBL" id="NBI78897.1"/>
    </source>
</evidence>
<dbReference type="RefSeq" id="WP_160209722.1">
    <property type="nucleotide sequence ID" value="NZ_QXWZ01000013.1"/>
</dbReference>